<dbReference type="InterPro" id="IPR007485">
    <property type="entry name" value="LPS_assembly_LptE"/>
</dbReference>
<reference evidence="1 2" key="1">
    <citation type="submission" date="2018-03" db="EMBL/GenBank/DDBJ databases">
        <title>Genomic Encyclopedia of Type Strains, Phase III (KMG-III): the genomes of soil and plant-associated and newly described type strains.</title>
        <authorList>
            <person name="Whitman W."/>
        </authorList>
    </citation>
    <scope>NUCLEOTIDE SEQUENCE [LARGE SCALE GENOMIC DNA]</scope>
    <source>
        <strain evidence="1 2">CGMCC 1.9313</strain>
    </source>
</reference>
<dbReference type="AlphaFoldDB" id="A0A2T0U8M7"/>
<proteinExistence type="predicted"/>
<dbReference type="Pfam" id="PF04390">
    <property type="entry name" value="LptE"/>
    <property type="match status" value="1"/>
</dbReference>
<gene>
    <name evidence="1" type="ORF">B0I27_10246</name>
</gene>
<dbReference type="GO" id="GO:0019867">
    <property type="term" value="C:outer membrane"/>
    <property type="evidence" value="ECO:0007669"/>
    <property type="project" value="InterPro"/>
</dbReference>
<evidence type="ECO:0000313" key="2">
    <source>
        <dbReference type="Proteomes" id="UP000238034"/>
    </source>
</evidence>
<comment type="caution">
    <text evidence="1">The sequence shown here is derived from an EMBL/GenBank/DDBJ whole genome shotgun (WGS) entry which is preliminary data.</text>
</comment>
<keyword evidence="2" id="KW-1185">Reference proteome</keyword>
<sequence length="168" mass="18887">MNVLLKRTYLFLIPLLLQFQSCGIYSFTGASTEGMKTVSVQFFENSAPLVVPGLSQQFTEALKERIRNQSSLSITRDNGDGNFEGRITDYSIRPVAVTGNEIAEATRISITVQVKYVNSVDDENSFEQSFTRFKELPGSNVQAQEQSAIREINQLLTEDIFNKAFANW</sequence>
<protein>
    <submittedName>
        <fullName evidence="1">Lipopolysaccharide assembly protein</fullName>
    </submittedName>
</protein>
<accession>A0A2T0U8M7</accession>
<evidence type="ECO:0000313" key="1">
    <source>
        <dbReference type="EMBL" id="PRY54280.1"/>
    </source>
</evidence>
<dbReference type="Proteomes" id="UP000238034">
    <property type="component" value="Unassembled WGS sequence"/>
</dbReference>
<name>A0A2T0U8M7_9SPHI</name>
<dbReference type="EMBL" id="PVTH01000002">
    <property type="protein sequence ID" value="PRY54280.1"/>
    <property type="molecule type" value="Genomic_DNA"/>
</dbReference>
<dbReference type="GO" id="GO:0043165">
    <property type="term" value="P:Gram-negative-bacterium-type cell outer membrane assembly"/>
    <property type="evidence" value="ECO:0007669"/>
    <property type="project" value="InterPro"/>
</dbReference>
<dbReference type="OrthoDB" id="9790776at2"/>
<organism evidence="1 2">
    <name type="scientific">Arcticibacter pallidicorallinus</name>
    <dbReference type="NCBI Taxonomy" id="1259464"/>
    <lineage>
        <taxon>Bacteria</taxon>
        <taxon>Pseudomonadati</taxon>
        <taxon>Bacteroidota</taxon>
        <taxon>Sphingobacteriia</taxon>
        <taxon>Sphingobacteriales</taxon>
        <taxon>Sphingobacteriaceae</taxon>
        <taxon>Arcticibacter</taxon>
    </lineage>
</organism>
<dbReference type="RefSeq" id="WP_106291353.1">
    <property type="nucleotide sequence ID" value="NZ_PVTH01000002.1"/>
</dbReference>